<sequence length="397" mass="43117">MPENGSFYPRHKLVMLPGPTNVPERILLAMARPMINHRGPEFHQLYDGIIRKSREVFKTKDGEIAVVSASGTGGVEAAALNVVKPGDKVVVPVFGEFGERIVEHVKRAGGDVVEVRSPYGTAPEPAEVERAVKSAGKVKALFVVYNDTSPGVTYRWLKEVSRIAKDAGAFVVVDAISVFGGDELPQDDWKLDLVIAGAQKCLSLPPGITLLSVSKELKDYISRNPPSSTVYFDLSKYFEFNKKLEIPFTPAIPIFYALDESLNMVLEDGLDRRIERHRVAAMAYYKALEAAGLKPFVEPRVRSNVVITVEYPPGVQDAAFRDLLDKEFGVVVAGGFGSLKGKIFRIGNMGDISPINVAQTLMGIAGAFSELGVKVDASAMLAAAHEELKSLLSGQSL</sequence>
<dbReference type="Gene3D" id="3.90.1150.10">
    <property type="entry name" value="Aspartate Aminotransferase, domain 1"/>
    <property type="match status" value="1"/>
</dbReference>
<accession>A0A4P2VK71</accession>
<dbReference type="PANTHER" id="PTHR21152">
    <property type="entry name" value="AMINOTRANSFERASE CLASS V"/>
    <property type="match status" value="1"/>
</dbReference>
<dbReference type="EC" id="2.6.1.45" evidence="9"/>
<dbReference type="InterPro" id="IPR000192">
    <property type="entry name" value="Aminotrans_V_dom"/>
</dbReference>
<feature type="domain" description="Aminotransferase class V" evidence="8">
    <location>
        <begin position="34"/>
        <end position="335"/>
    </location>
</feature>
<gene>
    <name evidence="9" type="ORF">NAS2_0292</name>
</gene>
<dbReference type="GO" id="GO:0050281">
    <property type="term" value="F:L-serine-glyoxylate transaminase activity"/>
    <property type="evidence" value="ECO:0007669"/>
    <property type="project" value="UniProtKB-EC"/>
</dbReference>
<dbReference type="PIRSF" id="PIRSF000524">
    <property type="entry name" value="SPT"/>
    <property type="match status" value="1"/>
</dbReference>
<dbReference type="InterPro" id="IPR015424">
    <property type="entry name" value="PyrdxlP-dep_Trfase"/>
</dbReference>
<dbReference type="GO" id="GO:0008453">
    <property type="term" value="F:alanine-glyoxylate transaminase activity"/>
    <property type="evidence" value="ECO:0007669"/>
    <property type="project" value="TreeGrafter"/>
</dbReference>
<dbReference type="Gene3D" id="3.40.640.10">
    <property type="entry name" value="Type I PLP-dependent aspartate aminotransferase-like (Major domain)"/>
    <property type="match status" value="1"/>
</dbReference>
<keyword evidence="4 9" id="KW-0808">Transferase</keyword>
<dbReference type="Proteomes" id="UP000509448">
    <property type="component" value="Chromosome"/>
</dbReference>
<dbReference type="GeneID" id="55584109"/>
<comment type="similarity">
    <text evidence="2 6">Belongs to the class-V pyridoxal-phosphate-dependent aminotransferase family.</text>
</comment>
<dbReference type="InterPro" id="IPR015421">
    <property type="entry name" value="PyrdxlP-dep_Trfase_major"/>
</dbReference>
<evidence type="ECO:0000256" key="3">
    <source>
        <dbReference type="ARBA" id="ARBA00022576"/>
    </source>
</evidence>
<dbReference type="OrthoDB" id="35685at2157"/>
<comment type="cofactor">
    <cofactor evidence="1 7">
        <name>pyridoxal 5'-phosphate</name>
        <dbReference type="ChEBI" id="CHEBI:597326"/>
    </cofactor>
</comment>
<keyword evidence="5" id="KW-0663">Pyridoxal phosphate</keyword>
<evidence type="ECO:0000256" key="4">
    <source>
        <dbReference type="ARBA" id="ARBA00022679"/>
    </source>
</evidence>
<keyword evidence="3 9" id="KW-0032">Aminotransferase</keyword>
<evidence type="ECO:0000256" key="6">
    <source>
        <dbReference type="RuleBase" id="RU004075"/>
    </source>
</evidence>
<evidence type="ECO:0000313" key="9">
    <source>
        <dbReference type="EMBL" id="BBE41685.1"/>
    </source>
</evidence>
<dbReference type="InterPro" id="IPR020578">
    <property type="entry name" value="Aminotrans_V_PyrdxlP_BS"/>
</dbReference>
<evidence type="ECO:0000256" key="2">
    <source>
        <dbReference type="ARBA" id="ARBA00009236"/>
    </source>
</evidence>
<keyword evidence="10" id="KW-1185">Reference proteome</keyword>
<dbReference type="GO" id="GO:0004760">
    <property type="term" value="F:L-serine-pyruvate transaminase activity"/>
    <property type="evidence" value="ECO:0007669"/>
    <property type="project" value="TreeGrafter"/>
</dbReference>
<dbReference type="KEGG" id="ccai:NAS2_0292"/>
<evidence type="ECO:0000256" key="7">
    <source>
        <dbReference type="RuleBase" id="RU004504"/>
    </source>
</evidence>
<protein>
    <submittedName>
        <fullName evidence="9">Serine--glyoxylate aminotransferase</fullName>
        <ecNumber evidence="9">2.6.1.45</ecNumber>
    </submittedName>
</protein>
<evidence type="ECO:0000259" key="8">
    <source>
        <dbReference type="Pfam" id="PF00266"/>
    </source>
</evidence>
<reference evidence="9 10" key="1">
    <citation type="journal article" date="2019" name="ISME J.">
        <title>Isolation and characterization of a thermophilic sulfur- and iron-reducing thaumarchaeote from a terrestrial acidic hot spring.</title>
        <authorList>
            <person name="Kato S."/>
            <person name="Itoh T."/>
            <person name="Yuki M."/>
            <person name="Nagamori M."/>
            <person name="Ohnishi M."/>
            <person name="Uematsu K."/>
            <person name="Suzuki K."/>
            <person name="Takashina T."/>
            <person name="Ohkuma M."/>
        </authorList>
    </citation>
    <scope>NUCLEOTIDE SEQUENCE [LARGE SCALE GENOMIC DNA]</scope>
    <source>
        <strain evidence="9 10">NAS-02</strain>
    </source>
</reference>
<dbReference type="EMBL" id="AP018732">
    <property type="protein sequence ID" value="BBE41685.1"/>
    <property type="molecule type" value="Genomic_DNA"/>
</dbReference>
<dbReference type="InterPro" id="IPR024169">
    <property type="entry name" value="SP_NH2Trfase/AEP_transaminase"/>
</dbReference>
<evidence type="ECO:0000256" key="5">
    <source>
        <dbReference type="ARBA" id="ARBA00022898"/>
    </source>
</evidence>
<name>A0A4P2VK71_9ARCH</name>
<dbReference type="RefSeq" id="WP_174447999.1">
    <property type="nucleotide sequence ID" value="NZ_AP018732.1"/>
</dbReference>
<dbReference type="InterPro" id="IPR015422">
    <property type="entry name" value="PyrdxlP-dep_Trfase_small"/>
</dbReference>
<evidence type="ECO:0000313" key="10">
    <source>
        <dbReference type="Proteomes" id="UP000509448"/>
    </source>
</evidence>
<dbReference type="PROSITE" id="PS00595">
    <property type="entry name" value="AA_TRANSFER_CLASS_5"/>
    <property type="match status" value="1"/>
</dbReference>
<organism evidence="9 10">
    <name type="scientific">Conexivisphaera calida</name>
    <dbReference type="NCBI Taxonomy" id="1874277"/>
    <lineage>
        <taxon>Archaea</taxon>
        <taxon>Nitrososphaerota</taxon>
        <taxon>Conexivisphaeria</taxon>
        <taxon>Conexivisphaerales</taxon>
        <taxon>Conexivisphaeraceae</taxon>
        <taxon>Conexivisphaera</taxon>
    </lineage>
</organism>
<proteinExistence type="inferred from homology"/>
<dbReference type="GO" id="GO:0019265">
    <property type="term" value="P:glycine biosynthetic process, by transamination of glyoxylate"/>
    <property type="evidence" value="ECO:0007669"/>
    <property type="project" value="TreeGrafter"/>
</dbReference>
<dbReference type="AlphaFoldDB" id="A0A4P2VK71"/>
<dbReference type="SUPFAM" id="SSF53383">
    <property type="entry name" value="PLP-dependent transferases"/>
    <property type="match status" value="1"/>
</dbReference>
<dbReference type="Pfam" id="PF00266">
    <property type="entry name" value="Aminotran_5"/>
    <property type="match status" value="1"/>
</dbReference>
<evidence type="ECO:0000256" key="1">
    <source>
        <dbReference type="ARBA" id="ARBA00001933"/>
    </source>
</evidence>
<dbReference type="PANTHER" id="PTHR21152:SF24">
    <property type="entry name" value="ALANINE--GLYOXYLATE AMINOTRANSFERASE 1"/>
    <property type="match status" value="1"/>
</dbReference>